<dbReference type="InterPro" id="IPR043519">
    <property type="entry name" value="NT_sf"/>
</dbReference>
<dbReference type="InterPro" id="IPR041633">
    <property type="entry name" value="Polbeta"/>
</dbReference>
<reference evidence="2 3" key="1">
    <citation type="journal article" date="2016" name="Nat. Commun.">
        <title>Thousands of microbial genomes shed light on interconnected biogeochemical processes in an aquifer system.</title>
        <authorList>
            <person name="Anantharaman K."/>
            <person name="Brown C.T."/>
            <person name="Hug L.A."/>
            <person name="Sharon I."/>
            <person name="Castelle C.J."/>
            <person name="Probst A.J."/>
            <person name="Thomas B.C."/>
            <person name="Singh A."/>
            <person name="Wilkins M.J."/>
            <person name="Karaoz U."/>
            <person name="Brodie E.L."/>
            <person name="Williams K.H."/>
            <person name="Hubbard S.S."/>
            <person name="Banfield J.F."/>
        </authorList>
    </citation>
    <scope>NUCLEOTIDE SEQUENCE [LARGE SCALE GENOMIC DNA]</scope>
</reference>
<evidence type="ECO:0000259" key="1">
    <source>
        <dbReference type="Pfam" id="PF18765"/>
    </source>
</evidence>
<dbReference type="Pfam" id="PF18765">
    <property type="entry name" value="Polbeta"/>
    <property type="match status" value="1"/>
</dbReference>
<organism evidence="2 3">
    <name type="scientific">Candidatus Curtissbacteria bacterium RIFCSPLOWO2_02_FULL_40_13b</name>
    <dbReference type="NCBI Taxonomy" id="1797733"/>
    <lineage>
        <taxon>Bacteria</taxon>
        <taxon>Candidatus Curtissiibacteriota</taxon>
    </lineage>
</organism>
<gene>
    <name evidence="2" type="ORF">A3I53_00735</name>
</gene>
<dbReference type="Gene3D" id="3.30.460.10">
    <property type="entry name" value="Beta Polymerase, domain 2"/>
    <property type="match status" value="1"/>
</dbReference>
<dbReference type="Proteomes" id="UP000178845">
    <property type="component" value="Unassembled WGS sequence"/>
</dbReference>
<name>A0A1F5HQN3_9BACT</name>
<protein>
    <recommendedName>
        <fullName evidence="1">Polymerase beta nucleotidyltransferase domain-containing protein</fullName>
    </recommendedName>
</protein>
<feature type="domain" description="Polymerase beta nucleotidyltransferase" evidence="1">
    <location>
        <begin position="10"/>
        <end position="90"/>
    </location>
</feature>
<sequence>MNKKELDLIKDIINNYIDNSKNKAFIFGSQATGKISRSSDIDIAIEGPKLDPQIYFEIKNALEESDIPYTTDLVEFRNVTNSFQKIAKKKTIPINY</sequence>
<evidence type="ECO:0000313" key="3">
    <source>
        <dbReference type="Proteomes" id="UP000178845"/>
    </source>
</evidence>
<evidence type="ECO:0000313" key="2">
    <source>
        <dbReference type="EMBL" id="OGE06373.1"/>
    </source>
</evidence>
<dbReference type="SUPFAM" id="SSF81301">
    <property type="entry name" value="Nucleotidyltransferase"/>
    <property type="match status" value="1"/>
</dbReference>
<dbReference type="EMBL" id="MFBW01000047">
    <property type="protein sequence ID" value="OGE06373.1"/>
    <property type="molecule type" value="Genomic_DNA"/>
</dbReference>
<comment type="caution">
    <text evidence="2">The sequence shown here is derived from an EMBL/GenBank/DDBJ whole genome shotgun (WGS) entry which is preliminary data.</text>
</comment>
<accession>A0A1F5HQN3</accession>
<proteinExistence type="predicted"/>
<dbReference type="AlphaFoldDB" id="A0A1F5HQN3"/>
<dbReference type="CDD" id="cd05403">
    <property type="entry name" value="NT_KNTase_like"/>
    <property type="match status" value="1"/>
</dbReference>